<evidence type="ECO:0000313" key="6">
    <source>
        <dbReference type="EMBL" id="PWA11868.1"/>
    </source>
</evidence>
<feature type="domain" description="Flagellar hook protein FlgE/F/G-like D1" evidence="5">
    <location>
        <begin position="100"/>
        <end position="160"/>
    </location>
</feature>
<gene>
    <name evidence="6" type="ORF">DCC39_08760</name>
</gene>
<dbReference type="PANTHER" id="PTHR30435">
    <property type="entry name" value="FLAGELLAR PROTEIN"/>
    <property type="match status" value="1"/>
</dbReference>
<evidence type="ECO:0000256" key="1">
    <source>
        <dbReference type="ARBA" id="ARBA00009677"/>
    </source>
</evidence>
<dbReference type="PANTHER" id="PTHR30435:SF19">
    <property type="entry name" value="FLAGELLAR BASAL-BODY ROD PROTEIN FLGG"/>
    <property type="match status" value="1"/>
</dbReference>
<dbReference type="Proteomes" id="UP000245998">
    <property type="component" value="Unassembled WGS sequence"/>
</dbReference>
<feature type="domain" description="Flagellar basal-body/hook protein C-terminal" evidence="4">
    <location>
        <begin position="210"/>
        <end position="254"/>
    </location>
</feature>
<comment type="similarity">
    <text evidence="1 2">Belongs to the flagella basal body rod proteins family.</text>
</comment>
<evidence type="ECO:0000259" key="5">
    <source>
        <dbReference type="Pfam" id="PF22692"/>
    </source>
</evidence>
<evidence type="ECO:0000256" key="2">
    <source>
        <dbReference type="RuleBase" id="RU362116"/>
    </source>
</evidence>
<name>A0A2U1K4J6_9BACI</name>
<dbReference type="Pfam" id="PF22692">
    <property type="entry name" value="LlgE_F_G_D1"/>
    <property type="match status" value="1"/>
</dbReference>
<dbReference type="InterPro" id="IPR010930">
    <property type="entry name" value="Flg_bb/hook_C_dom"/>
</dbReference>
<proteinExistence type="inferred from homology"/>
<comment type="caution">
    <text evidence="6">The sequence shown here is derived from an EMBL/GenBank/DDBJ whole genome shotgun (WGS) entry which is preliminary data.</text>
</comment>
<reference evidence="6 7" key="1">
    <citation type="submission" date="2018-04" db="EMBL/GenBank/DDBJ databases">
        <title>Camelliibacillus theae gen. nov., sp. nov., isolated from Pu'er tea.</title>
        <authorList>
            <person name="Niu L."/>
        </authorList>
    </citation>
    <scope>NUCLEOTIDE SEQUENCE [LARGE SCALE GENOMIC DNA]</scope>
    <source>
        <strain evidence="6 7">T8</strain>
    </source>
</reference>
<dbReference type="RefSeq" id="WP_116554512.1">
    <property type="nucleotide sequence ID" value="NZ_QCZG01000015.1"/>
</dbReference>
<dbReference type="Pfam" id="PF00460">
    <property type="entry name" value="Flg_bb_rod"/>
    <property type="match status" value="1"/>
</dbReference>
<dbReference type="SUPFAM" id="SSF117143">
    <property type="entry name" value="Flagellar hook protein flgE"/>
    <property type="match status" value="1"/>
</dbReference>
<evidence type="ECO:0000259" key="3">
    <source>
        <dbReference type="Pfam" id="PF00460"/>
    </source>
</evidence>
<sequence length="259" mass="28921">MLRGMYTAASGMIAQQRRQEMLSNNMSNAGTPGFKADQASIRTFPRMLIANLEQRNESSSNELSTGVYLQEMVPNFFQGNVMETKNQTDIALIDGNLPENGALFFSVQSNEGVRYTRNGNFTIDSTGTLVTNQGMQVLDTNGNPIVLRTENFTIRPDGTIIEDGNEIARLNVVFSENANELVKEGYGLFRLEGNELESAIGNPNVSYQLQQGFLERSNVNVEQTMIEMMQAYRTFEANQRVLQTYDQSLDKAVNEIGKL</sequence>
<organism evidence="6 7">
    <name type="scientific">Pueribacillus theae</name>
    <dbReference type="NCBI Taxonomy" id="2171751"/>
    <lineage>
        <taxon>Bacteria</taxon>
        <taxon>Bacillati</taxon>
        <taxon>Bacillota</taxon>
        <taxon>Bacilli</taxon>
        <taxon>Bacillales</taxon>
        <taxon>Bacillaceae</taxon>
        <taxon>Pueribacillus</taxon>
    </lineage>
</organism>
<dbReference type="InterPro" id="IPR053967">
    <property type="entry name" value="LlgE_F_G-like_D1"/>
</dbReference>
<dbReference type="NCBIfam" id="TIGR03506">
    <property type="entry name" value="FlgEFG_subfam"/>
    <property type="match status" value="1"/>
</dbReference>
<dbReference type="GO" id="GO:0009425">
    <property type="term" value="C:bacterial-type flagellum basal body"/>
    <property type="evidence" value="ECO:0007669"/>
    <property type="project" value="UniProtKB-SubCell"/>
</dbReference>
<evidence type="ECO:0000259" key="4">
    <source>
        <dbReference type="Pfam" id="PF06429"/>
    </source>
</evidence>
<dbReference type="Pfam" id="PF06429">
    <property type="entry name" value="Flg_bbr_C"/>
    <property type="match status" value="1"/>
</dbReference>
<accession>A0A2U1K4J6</accession>
<keyword evidence="6" id="KW-0969">Cilium</keyword>
<dbReference type="GO" id="GO:0071978">
    <property type="term" value="P:bacterial-type flagellum-dependent swarming motility"/>
    <property type="evidence" value="ECO:0007669"/>
    <property type="project" value="TreeGrafter"/>
</dbReference>
<keyword evidence="7" id="KW-1185">Reference proteome</keyword>
<keyword evidence="6" id="KW-0282">Flagellum</keyword>
<feature type="domain" description="Flagellar basal body rod protein N-terminal" evidence="3">
    <location>
        <begin position="5"/>
        <end position="35"/>
    </location>
</feature>
<dbReference type="InterPro" id="IPR020013">
    <property type="entry name" value="Flagellar_FlgE/F/G"/>
</dbReference>
<protein>
    <submittedName>
        <fullName evidence="6">Flagellar biosynthesis protein FlgC</fullName>
    </submittedName>
</protein>
<dbReference type="InterPro" id="IPR001444">
    <property type="entry name" value="Flag_bb_rod_N"/>
</dbReference>
<evidence type="ECO:0000313" key="7">
    <source>
        <dbReference type="Proteomes" id="UP000245998"/>
    </source>
</evidence>
<dbReference type="EMBL" id="QCZG01000015">
    <property type="protein sequence ID" value="PWA11868.1"/>
    <property type="molecule type" value="Genomic_DNA"/>
</dbReference>
<comment type="subcellular location">
    <subcellularLocation>
        <location evidence="2">Bacterial flagellum basal body</location>
    </subcellularLocation>
</comment>
<keyword evidence="2" id="KW-0975">Bacterial flagellum</keyword>
<dbReference type="OrthoDB" id="9800375at2"/>
<dbReference type="InterPro" id="IPR037925">
    <property type="entry name" value="FlgE/F/G-like"/>
</dbReference>
<keyword evidence="6" id="KW-0966">Cell projection</keyword>
<dbReference type="AlphaFoldDB" id="A0A2U1K4J6"/>